<accession>A0ABR5Z5D1</accession>
<dbReference type="InterPro" id="IPR015928">
    <property type="entry name" value="Aconitase/3IPM_dehydase_swvl"/>
</dbReference>
<dbReference type="InterPro" id="IPR000573">
    <property type="entry name" value="AconitaseA/IPMdHydase_ssu_swvl"/>
</dbReference>
<evidence type="ECO:0000313" key="13">
    <source>
        <dbReference type="Proteomes" id="UP000786387"/>
    </source>
</evidence>
<dbReference type="PANTHER" id="PTHR43345">
    <property type="entry name" value="3-ISOPROPYLMALATE DEHYDRATASE SMALL SUBUNIT 2-RELATED-RELATED"/>
    <property type="match status" value="1"/>
</dbReference>
<evidence type="ECO:0000259" key="11">
    <source>
        <dbReference type="Pfam" id="PF00694"/>
    </source>
</evidence>
<comment type="subunit">
    <text evidence="5 10">Heterodimer of LeuC and LeuD.</text>
</comment>
<evidence type="ECO:0000256" key="10">
    <source>
        <dbReference type="HAMAP-Rule" id="MF_01031"/>
    </source>
</evidence>
<dbReference type="InterPro" id="IPR033940">
    <property type="entry name" value="IPMI_Swivel"/>
</dbReference>
<keyword evidence="6 10" id="KW-0432">Leucine biosynthesis</keyword>
<dbReference type="GO" id="GO:0003861">
    <property type="term" value="F:3-isopropylmalate dehydratase activity"/>
    <property type="evidence" value="ECO:0007669"/>
    <property type="project" value="UniProtKB-EC"/>
</dbReference>
<dbReference type="Gene3D" id="3.20.19.10">
    <property type="entry name" value="Aconitase, domain 4"/>
    <property type="match status" value="1"/>
</dbReference>
<dbReference type="InterPro" id="IPR004431">
    <property type="entry name" value="3-IsopropMal_deHydase_ssu"/>
</dbReference>
<sequence>MEPFVDISGTAAPMLAANVDTDVIMPKQFLKGIDRNGLDRGVFFDLRFLPNGEPNPDFILNQKPWNEARFLVVGPNYGCGSSREHAVWGLKQLGIRAVIGTSFAGIFFDNCQRNGLLLIQLSDAPLRELGERVARPESSSIRIDLAAQTITLDGGRAIEFAIDALRKEALLQGLDAIGSTLQRTDQIKAFEARHLQANPWLA</sequence>
<comment type="catalytic activity">
    <reaction evidence="1 10">
        <text>(2R,3S)-3-isopropylmalate = (2S)-2-isopropylmalate</text>
        <dbReference type="Rhea" id="RHEA:32287"/>
        <dbReference type="ChEBI" id="CHEBI:1178"/>
        <dbReference type="ChEBI" id="CHEBI:35121"/>
        <dbReference type="EC" id="4.2.1.33"/>
    </reaction>
</comment>
<name>A0ABR5Z5D1_9GAMM</name>
<proteinExistence type="inferred from homology"/>
<evidence type="ECO:0000256" key="8">
    <source>
        <dbReference type="ARBA" id="ARBA00023239"/>
    </source>
</evidence>
<evidence type="ECO:0000256" key="9">
    <source>
        <dbReference type="ARBA" id="ARBA00023304"/>
    </source>
</evidence>
<keyword evidence="8 10" id="KW-0456">Lyase</keyword>
<evidence type="ECO:0000256" key="1">
    <source>
        <dbReference type="ARBA" id="ARBA00000491"/>
    </source>
</evidence>
<evidence type="ECO:0000313" key="12">
    <source>
        <dbReference type="EMBL" id="MBA1275427.1"/>
    </source>
</evidence>
<evidence type="ECO:0000256" key="4">
    <source>
        <dbReference type="ARBA" id="ARBA00009845"/>
    </source>
</evidence>
<keyword evidence="7 10" id="KW-0028">Amino-acid biosynthesis</keyword>
<evidence type="ECO:0000256" key="3">
    <source>
        <dbReference type="ARBA" id="ARBA00004729"/>
    </source>
</evidence>
<comment type="similarity">
    <text evidence="4 10">Belongs to the LeuD family. LeuD type 1 subfamily.</text>
</comment>
<dbReference type="SUPFAM" id="SSF52016">
    <property type="entry name" value="LeuD/IlvD-like"/>
    <property type="match status" value="1"/>
</dbReference>
<dbReference type="NCBIfam" id="TIGR00171">
    <property type="entry name" value="leuD"/>
    <property type="match status" value="1"/>
</dbReference>
<keyword evidence="9 10" id="KW-0100">Branched-chain amino acid biosynthesis</keyword>
<dbReference type="EC" id="4.2.1.33" evidence="10"/>
<evidence type="ECO:0000256" key="2">
    <source>
        <dbReference type="ARBA" id="ARBA00002695"/>
    </source>
</evidence>
<organism evidence="12 13">
    <name type="scientific">Stutzerimonas azotifigens</name>
    <dbReference type="NCBI Taxonomy" id="291995"/>
    <lineage>
        <taxon>Bacteria</taxon>
        <taxon>Pseudomonadati</taxon>
        <taxon>Pseudomonadota</taxon>
        <taxon>Gammaproteobacteria</taxon>
        <taxon>Pseudomonadales</taxon>
        <taxon>Pseudomonadaceae</taxon>
        <taxon>Stutzerimonas</taxon>
    </lineage>
</organism>
<feature type="domain" description="Aconitase A/isopropylmalate dehydratase small subunit swivel" evidence="11">
    <location>
        <begin position="1"/>
        <end position="123"/>
    </location>
</feature>
<dbReference type="HAMAP" id="MF_01031">
    <property type="entry name" value="LeuD_type1"/>
    <property type="match status" value="1"/>
</dbReference>
<dbReference type="RefSeq" id="WP_181072453.1">
    <property type="nucleotide sequence ID" value="NZ_JAAMRF010000010.1"/>
</dbReference>
<keyword evidence="13" id="KW-1185">Reference proteome</keyword>
<dbReference type="CDD" id="cd01577">
    <property type="entry name" value="IPMI_Swivel"/>
    <property type="match status" value="1"/>
</dbReference>
<dbReference type="PANTHER" id="PTHR43345:SF5">
    <property type="entry name" value="3-ISOPROPYLMALATE DEHYDRATASE SMALL SUBUNIT"/>
    <property type="match status" value="1"/>
</dbReference>
<reference evidence="12 13" key="1">
    <citation type="submission" date="2020-02" db="EMBL/GenBank/DDBJ databases">
        <title>Synteny-based analysis reveals conserved mechanism for high triclosan tolerance in Pseudomonas, as well as instances of horizontal transfer.</title>
        <authorList>
            <person name="Mcfarland A.G."/>
            <person name="Bertucci H.K."/>
            <person name="Litmann E."/>
            <person name="Shen J."/>
            <person name="Huttenhower C."/>
            <person name="Hartmann E.M."/>
        </authorList>
    </citation>
    <scope>NUCLEOTIDE SEQUENCE [LARGE SCALE GENOMIC DNA]</scope>
    <source>
        <strain evidence="12 13">115A1</strain>
    </source>
</reference>
<evidence type="ECO:0000256" key="6">
    <source>
        <dbReference type="ARBA" id="ARBA00022430"/>
    </source>
</evidence>
<comment type="caution">
    <text evidence="12">The sequence shown here is derived from an EMBL/GenBank/DDBJ whole genome shotgun (WGS) entry which is preliminary data.</text>
</comment>
<dbReference type="InterPro" id="IPR050075">
    <property type="entry name" value="LeuD"/>
</dbReference>
<dbReference type="EMBL" id="JAAMRF010000010">
    <property type="protein sequence ID" value="MBA1275427.1"/>
    <property type="molecule type" value="Genomic_DNA"/>
</dbReference>
<evidence type="ECO:0000256" key="5">
    <source>
        <dbReference type="ARBA" id="ARBA00011271"/>
    </source>
</evidence>
<gene>
    <name evidence="10 12" type="primary">leuD</name>
    <name evidence="12" type="ORF">G7026_18930</name>
</gene>
<dbReference type="Pfam" id="PF00694">
    <property type="entry name" value="Aconitase_C"/>
    <property type="match status" value="1"/>
</dbReference>
<protein>
    <recommendedName>
        <fullName evidence="10">3-isopropylmalate dehydratase small subunit</fullName>
        <ecNumber evidence="10">4.2.1.33</ecNumber>
    </recommendedName>
    <alternativeName>
        <fullName evidence="10">Alpha-IPM isomerase</fullName>
        <shortName evidence="10">IPMI</shortName>
    </alternativeName>
    <alternativeName>
        <fullName evidence="10">Isopropylmalate isomerase</fullName>
    </alternativeName>
</protein>
<comment type="function">
    <text evidence="2 10">Catalyzes the isomerization between 2-isopropylmalate and 3-isopropylmalate, via the formation of 2-isopropylmaleate.</text>
</comment>
<dbReference type="NCBIfam" id="NF002458">
    <property type="entry name" value="PRK01641.1"/>
    <property type="match status" value="1"/>
</dbReference>
<dbReference type="Proteomes" id="UP000786387">
    <property type="component" value="Unassembled WGS sequence"/>
</dbReference>
<comment type="pathway">
    <text evidence="3 10">Amino-acid biosynthesis; L-leucine biosynthesis; L-leucine from 3-methyl-2-oxobutanoate: step 2/4.</text>
</comment>
<evidence type="ECO:0000256" key="7">
    <source>
        <dbReference type="ARBA" id="ARBA00022605"/>
    </source>
</evidence>